<sequence>MYSLLHSGSTHGEGTRNMTRPDNMTLIREEAQANGWTVTEERPHEWVLERRGTRVWIHWGNLDRKYQTCLYAAISIDGSHGRIPAHPRERLIRARGWINAPGE</sequence>
<gene>
    <name evidence="2" type="primary">149</name>
    <name evidence="2" type="ORF">BONGO_149</name>
</gene>
<accession>G8IEH2</accession>
<organism evidence="2 3">
    <name type="scientific">Mycobacterium phage Bongo</name>
    <dbReference type="NCBI Taxonomy" id="1088864"/>
    <lineage>
        <taxon>Viruses</taxon>
        <taxon>Duplodnaviria</taxon>
        <taxon>Heunggongvirae</taxon>
        <taxon>Uroviricota</taxon>
        <taxon>Caudoviricetes</taxon>
        <taxon>Vilmaviridae</taxon>
        <taxon>Mclasvirinae</taxon>
        <taxon>Bongovirus</taxon>
        <taxon>Bongovirus bongo</taxon>
    </lineage>
</organism>
<proteinExistence type="predicted"/>
<evidence type="ECO:0000313" key="2">
    <source>
        <dbReference type="EMBL" id="AER26156.1"/>
    </source>
</evidence>
<feature type="region of interest" description="Disordered" evidence="1">
    <location>
        <begin position="1"/>
        <end position="22"/>
    </location>
</feature>
<protein>
    <submittedName>
        <fullName evidence="2">Uncharacterized protein</fullName>
    </submittedName>
</protein>
<dbReference type="GeneID" id="40080908"/>
<evidence type="ECO:0000313" key="3">
    <source>
        <dbReference type="Proteomes" id="UP000005886"/>
    </source>
</evidence>
<evidence type="ECO:0000256" key="1">
    <source>
        <dbReference type="SAM" id="MobiDB-lite"/>
    </source>
</evidence>
<dbReference type="RefSeq" id="YP_009604986.1">
    <property type="nucleotide sequence ID" value="NC_041970.1"/>
</dbReference>
<dbReference type="EMBL" id="JN699628">
    <property type="protein sequence ID" value="AER26156.1"/>
    <property type="molecule type" value="Genomic_DNA"/>
</dbReference>
<dbReference type="KEGG" id="vg:40080908"/>
<dbReference type="Proteomes" id="UP000005886">
    <property type="component" value="Segment"/>
</dbReference>
<reference evidence="2 3" key="1">
    <citation type="journal article" date="2012" name="J. Virol.">
        <title>Complete Genome Sequences of 138 Mycobacteriophages.</title>
        <authorList>
            <consortium name="the Science Education Alliance Phage Hunters Advancing Genomics and Evolutionary Science Program"/>
            <consortium name="the KwaZulu-Natal Research Institute for Tuberculosis and HIV Mycobacterial Genetics Course Students"/>
            <consortium name="the Phage Hunters Integrating Research and Education Program"/>
            <person name="Hatfull G.F."/>
        </authorList>
    </citation>
    <scope>NUCLEOTIDE SEQUENCE [LARGE SCALE GENOMIC DNA]</scope>
    <source>
        <strain evidence="2">Bongo</strain>
    </source>
</reference>
<keyword evidence="3" id="KW-1185">Reference proteome</keyword>
<name>G8IEH2_9CAUD</name>